<gene>
    <name evidence="1" type="ORF">SPELUC_LOCUS2150</name>
</gene>
<sequence>LFNNSSDIETESEDDVIYNNDISLLIIINIPDSLNNFIDAFSDFLKQDCKANIITLTQNIAHQLGRFFVDPQCLKSDIYGL</sequence>
<dbReference type="EMBL" id="CAJVPW010001345">
    <property type="protein sequence ID" value="CAG8481543.1"/>
    <property type="molecule type" value="Genomic_DNA"/>
</dbReference>
<keyword evidence="2" id="KW-1185">Reference proteome</keyword>
<evidence type="ECO:0000313" key="2">
    <source>
        <dbReference type="Proteomes" id="UP000789366"/>
    </source>
</evidence>
<protein>
    <submittedName>
        <fullName evidence="1">9458_t:CDS:1</fullName>
    </submittedName>
</protein>
<dbReference type="Proteomes" id="UP000789366">
    <property type="component" value="Unassembled WGS sequence"/>
</dbReference>
<reference evidence="1" key="1">
    <citation type="submission" date="2021-06" db="EMBL/GenBank/DDBJ databases">
        <authorList>
            <person name="Kallberg Y."/>
            <person name="Tangrot J."/>
            <person name="Rosling A."/>
        </authorList>
    </citation>
    <scope>NUCLEOTIDE SEQUENCE</scope>
    <source>
        <strain evidence="1">28 12/20/2015</strain>
    </source>
</reference>
<feature type="non-terminal residue" evidence="1">
    <location>
        <position position="1"/>
    </location>
</feature>
<evidence type="ECO:0000313" key="1">
    <source>
        <dbReference type="EMBL" id="CAG8481543.1"/>
    </source>
</evidence>
<name>A0ACA9KM01_9GLOM</name>
<accession>A0ACA9KM01</accession>
<organism evidence="1 2">
    <name type="scientific">Cetraspora pellucida</name>
    <dbReference type="NCBI Taxonomy" id="1433469"/>
    <lineage>
        <taxon>Eukaryota</taxon>
        <taxon>Fungi</taxon>
        <taxon>Fungi incertae sedis</taxon>
        <taxon>Mucoromycota</taxon>
        <taxon>Glomeromycotina</taxon>
        <taxon>Glomeromycetes</taxon>
        <taxon>Diversisporales</taxon>
        <taxon>Gigasporaceae</taxon>
        <taxon>Cetraspora</taxon>
    </lineage>
</organism>
<proteinExistence type="predicted"/>
<comment type="caution">
    <text evidence="1">The sequence shown here is derived from an EMBL/GenBank/DDBJ whole genome shotgun (WGS) entry which is preliminary data.</text>
</comment>